<dbReference type="Pfam" id="PF00098">
    <property type="entry name" value="zf-CCHC"/>
    <property type="match status" value="1"/>
</dbReference>
<proteinExistence type="predicted"/>
<evidence type="ECO:0000313" key="4">
    <source>
        <dbReference type="Proteomes" id="UP000515165"/>
    </source>
</evidence>
<dbReference type="SUPFAM" id="SSF57756">
    <property type="entry name" value="Retrovirus zinc finger-like domains"/>
    <property type="match status" value="1"/>
</dbReference>
<dbReference type="Proteomes" id="UP000515165">
    <property type="component" value="Chromosome 17"/>
</dbReference>
<dbReference type="PANTHER" id="PTHR16195:SF16">
    <property type="entry name" value="ZINC FINGER CCHC DOMAIN-CONTAINING PROTEIN 14"/>
    <property type="match status" value="1"/>
</dbReference>
<dbReference type="PROSITE" id="PS50158">
    <property type="entry name" value="ZF_CCHC"/>
    <property type="match status" value="1"/>
</dbReference>
<feature type="compositionally biased region" description="Low complexity" evidence="2">
    <location>
        <begin position="550"/>
        <end position="560"/>
    </location>
</feature>
<keyword evidence="1" id="KW-0863">Zinc-finger</keyword>
<dbReference type="InterPro" id="IPR001878">
    <property type="entry name" value="Znf_CCHC"/>
</dbReference>
<feature type="region of interest" description="Disordered" evidence="2">
    <location>
        <begin position="539"/>
        <end position="591"/>
    </location>
</feature>
<keyword evidence="1" id="KW-0862">Zinc</keyword>
<dbReference type="InterPro" id="IPR057327">
    <property type="entry name" value="Vts1_dom"/>
</dbReference>
<gene>
    <name evidence="5" type="primary">ZCCHC14</name>
</gene>
<protein>
    <submittedName>
        <fullName evidence="5">Zinc finger CCHC domain-containing protein 14</fullName>
    </submittedName>
</protein>
<dbReference type="GeneID" id="113935914"/>
<feature type="compositionally biased region" description="Basic and acidic residues" evidence="2">
    <location>
        <begin position="565"/>
        <end position="591"/>
    </location>
</feature>
<reference evidence="5" key="1">
    <citation type="submission" date="2025-08" db="UniProtKB">
        <authorList>
            <consortium name="RefSeq"/>
        </authorList>
    </citation>
    <scope>IDENTIFICATION</scope>
    <source>
        <tissue evidence="5">Blood</tissue>
    </source>
</reference>
<dbReference type="KEGG" id="zca:113935914"/>
<evidence type="ECO:0000256" key="2">
    <source>
        <dbReference type="SAM" id="MobiDB-lite"/>
    </source>
</evidence>
<dbReference type="GO" id="GO:0008270">
    <property type="term" value="F:zinc ion binding"/>
    <property type="evidence" value="ECO:0007669"/>
    <property type="project" value="UniProtKB-KW"/>
</dbReference>
<evidence type="ECO:0000259" key="3">
    <source>
        <dbReference type="PROSITE" id="PS50158"/>
    </source>
</evidence>
<dbReference type="SUPFAM" id="SSF47769">
    <property type="entry name" value="SAM/Pointed domain"/>
    <property type="match status" value="1"/>
</dbReference>
<feature type="compositionally biased region" description="Low complexity" evidence="2">
    <location>
        <begin position="835"/>
        <end position="875"/>
    </location>
</feature>
<dbReference type="CTD" id="23174"/>
<dbReference type="Pfam" id="PF26034">
    <property type="entry name" value="PHAT_SMAUG"/>
    <property type="match status" value="1"/>
</dbReference>
<evidence type="ECO:0000256" key="1">
    <source>
        <dbReference type="PROSITE-ProRule" id="PRU00047"/>
    </source>
</evidence>
<dbReference type="OrthoDB" id="6361509at2759"/>
<dbReference type="Pfam" id="PF25479">
    <property type="entry name" value="Vts1"/>
    <property type="match status" value="1"/>
</dbReference>
<dbReference type="SMART" id="SM00343">
    <property type="entry name" value="ZnF_C2HC"/>
    <property type="match status" value="1"/>
</dbReference>
<dbReference type="Gene3D" id="1.10.150.50">
    <property type="entry name" value="Transcription Factor, Ets-1"/>
    <property type="match status" value="1"/>
</dbReference>
<dbReference type="GO" id="GO:0035091">
    <property type="term" value="F:phosphatidylinositol binding"/>
    <property type="evidence" value="ECO:0007669"/>
    <property type="project" value="InterPro"/>
</dbReference>
<organism evidence="4 5">
    <name type="scientific">Zalophus californianus</name>
    <name type="common">California sealion</name>
    <dbReference type="NCBI Taxonomy" id="9704"/>
    <lineage>
        <taxon>Eukaryota</taxon>
        <taxon>Metazoa</taxon>
        <taxon>Chordata</taxon>
        <taxon>Craniata</taxon>
        <taxon>Vertebrata</taxon>
        <taxon>Euteleostomi</taxon>
        <taxon>Mammalia</taxon>
        <taxon>Eutheria</taxon>
        <taxon>Laurasiatheria</taxon>
        <taxon>Carnivora</taxon>
        <taxon>Caniformia</taxon>
        <taxon>Pinnipedia</taxon>
        <taxon>Otariidae</taxon>
        <taxon>Zalophus</taxon>
    </lineage>
</organism>
<dbReference type="Gene3D" id="3.30.1520.10">
    <property type="entry name" value="Phox-like domain"/>
    <property type="match status" value="1"/>
</dbReference>
<dbReference type="InterPro" id="IPR042344">
    <property type="entry name" value="ZCCHC14"/>
</dbReference>
<dbReference type="InterPro" id="IPR036875">
    <property type="entry name" value="Znf_CCHC_sf"/>
</dbReference>
<feature type="domain" description="CCHC-type" evidence="3">
    <location>
        <begin position="1047"/>
        <end position="1062"/>
    </location>
</feature>
<feature type="compositionally biased region" description="Gly residues" evidence="2">
    <location>
        <begin position="878"/>
        <end position="890"/>
    </location>
</feature>
<dbReference type="GO" id="GO:0003676">
    <property type="term" value="F:nucleic acid binding"/>
    <property type="evidence" value="ECO:0007669"/>
    <property type="project" value="InterPro"/>
</dbReference>
<sequence length="1088" mass="114797">MVEKRCPLQRDGVYRWFSELPSPQRVEFLCGLLDLCIPLELRFLGSCLEDLARKDYHSLRDSEIKANNPADLGSLTNLTDEVVRSKLLVSLALLGSEQREAAGVLYRTLTHIDSIIHNYGLQLNEGRTGDEFLLLFTMASNHPAFSFHQKQVLRQELTQIQSSLSGGGGGGGGHGGKSALPTCPACHKVTPRTEAPVSSVSNSLENALHTSAHSTEELLPKRTVGKHSKVSVEKIDLKGLSHKKSERNVECSFEVLWSDSSVTSVTKSSSEVTEFISKLPQLYPEENLEKFIPCLAGPDSFYVERNHMDLEADLRYLASLPSHVLKNDHVKKFFSTSSPTQQLQSPSPGTPSLSKVGTMMGASGRPVCGVAGIPSSQSSAQHHMQHSASAATLPHCSHAGGAGSALAYRAQMDSSPAILMPSSLQTPQTQEQNGILDWLRKLRLHKYYPVFKQLTMEKFLSLTEEDLNKFESLTMGAKKKLKTQLELEKEKSEKRCLNPAAPPPVTSSGVARVPPTSHVGPVQTVRGPHAAALRVEVEQPPHQTAREGSSSECSSSSPSPMGVQAREESSDSAEENDRRVEMHLEGSEKEKPVMLLNHFASSSARPTAQVLPVQNEAGSSPAGHHPLPPQMMAAASHLAPIRMLNSVHKSERGGADMKLLPPSVHSLLSLEERSKLSGPRGGIKVDKNFGHAVIDAAPTPTPQQPLQVLSALAESSSVSPTVSFGPRAKVVHTAALDRVMKPAPQPALAGEASTAAPGTSSAVFHVARPPIKLLVSSSVPADSAISGQTPCSNNVQISVPPAIINPRTALYTNTKAAFSAMSSVPVGPLQGSFCASSNTASSSSHPPTSFASMASVPSCPAPSSSPALSSAPESSFYSGGGGGGGGGGSPGSLPAPTQNHHHHHHHQQQQAAAPQQPTPAPPPGCVVCTSCGCSGSCGSSGLTVSYANYFQHPFSGPSVFPFPFLPFSPVCGSGYVGAQQYGGGAFPVVHSPYGGSVPPEPVLGGQSAFAVPPMQSFMAGAAGVYQAPGLVGSSNGSGHKKSGNLSCYNCGATGHRAQDCKQPSMDFNRQGTFRLKYAPPAESLDSTD</sequence>
<dbReference type="SUPFAM" id="SSF64268">
    <property type="entry name" value="PX domain"/>
    <property type="match status" value="1"/>
</dbReference>
<dbReference type="InterPro" id="IPR036871">
    <property type="entry name" value="PX_dom_sf"/>
</dbReference>
<dbReference type="InterPro" id="IPR037632">
    <property type="entry name" value="ZCCH14_SAM"/>
</dbReference>
<keyword evidence="4" id="KW-1185">Reference proteome</keyword>
<dbReference type="AlphaFoldDB" id="A0A6J2F5G5"/>
<name>A0A6J2F5G5_ZALCA</name>
<dbReference type="InterPro" id="IPR058599">
    <property type="entry name" value="PHAT_Smg/ZCCHC2-like"/>
</dbReference>
<keyword evidence="1" id="KW-0479">Metal-binding</keyword>
<dbReference type="Gene3D" id="4.10.60.10">
    <property type="entry name" value="Zinc finger, CCHC-type"/>
    <property type="match status" value="1"/>
</dbReference>
<dbReference type="InterPro" id="IPR013761">
    <property type="entry name" value="SAM/pointed_sf"/>
</dbReference>
<dbReference type="CDD" id="cd09558">
    <property type="entry name" value="SAM_ZCCH14"/>
    <property type="match status" value="1"/>
</dbReference>
<feature type="region of interest" description="Disordered" evidence="2">
    <location>
        <begin position="490"/>
        <end position="524"/>
    </location>
</feature>
<dbReference type="RefSeq" id="XP_027474332.1">
    <property type="nucleotide sequence ID" value="XM_027618531.2"/>
</dbReference>
<feature type="region of interest" description="Disordered" evidence="2">
    <location>
        <begin position="835"/>
        <end position="919"/>
    </location>
</feature>
<accession>A0A6J2F5G5</accession>
<dbReference type="PANTHER" id="PTHR16195">
    <property type="entry name" value="ZINC FINGER CCHC DOMAIN CONTAINING PROTEIN"/>
    <property type="match status" value="1"/>
</dbReference>
<evidence type="ECO:0000313" key="5">
    <source>
        <dbReference type="RefSeq" id="XP_027474332.1"/>
    </source>
</evidence>